<accession>A0A6J4JS84</accession>
<dbReference type="AlphaFoldDB" id="A0A6J4JS84"/>
<dbReference type="InterPro" id="IPR011200">
    <property type="entry name" value="UCP012608"/>
</dbReference>
<protein>
    <submittedName>
        <fullName evidence="1">Uncharacterized protein</fullName>
    </submittedName>
</protein>
<sequence>MPRSTADVYRHFGEIEAAGTLYESVAVALSASSDALRALETVPAHRRQPETVLAALHDLALAGRAPALAAADVAAAGEAAASAAVDTLVRMTDA</sequence>
<organism evidence="1">
    <name type="scientific">uncultured Actinomycetospora sp</name>
    <dbReference type="NCBI Taxonomy" id="1135996"/>
    <lineage>
        <taxon>Bacteria</taxon>
        <taxon>Bacillati</taxon>
        <taxon>Actinomycetota</taxon>
        <taxon>Actinomycetes</taxon>
        <taxon>Pseudonocardiales</taxon>
        <taxon>Pseudonocardiaceae</taxon>
        <taxon>Actinomycetospora</taxon>
        <taxon>environmental samples</taxon>
    </lineage>
</organism>
<evidence type="ECO:0000313" key="1">
    <source>
        <dbReference type="EMBL" id="CAA9286066.1"/>
    </source>
</evidence>
<proteinExistence type="predicted"/>
<reference evidence="1" key="1">
    <citation type="submission" date="2020-02" db="EMBL/GenBank/DDBJ databases">
        <authorList>
            <person name="Meier V. D."/>
        </authorList>
    </citation>
    <scope>NUCLEOTIDE SEQUENCE</scope>
    <source>
        <strain evidence="1">AVDCRST_MAG54</strain>
    </source>
</reference>
<dbReference type="EMBL" id="CADCTH010000510">
    <property type="protein sequence ID" value="CAA9286066.1"/>
    <property type="molecule type" value="Genomic_DNA"/>
</dbReference>
<feature type="non-terminal residue" evidence="1">
    <location>
        <position position="94"/>
    </location>
</feature>
<name>A0A6J4JS84_9PSEU</name>
<gene>
    <name evidence="1" type="ORF">AVDCRST_MAG54-4047</name>
</gene>
<dbReference type="Pfam" id="PF10094">
    <property type="entry name" value="DUF2332"/>
    <property type="match status" value="1"/>
</dbReference>